<dbReference type="GO" id="GO:0055052">
    <property type="term" value="C:ATP-binding cassette (ABC) transporter complex, substrate-binding subunit-containing"/>
    <property type="evidence" value="ECO:0007669"/>
    <property type="project" value="TreeGrafter"/>
</dbReference>
<accession>A0A0G0C8E7</accession>
<dbReference type="Proteomes" id="UP000034923">
    <property type="component" value="Unassembled WGS sequence"/>
</dbReference>
<feature type="transmembrane region" description="Helical" evidence="4">
    <location>
        <begin position="7"/>
        <end position="28"/>
    </location>
</feature>
<dbReference type="GO" id="GO:1901982">
    <property type="term" value="F:maltose binding"/>
    <property type="evidence" value="ECO:0007669"/>
    <property type="project" value="TreeGrafter"/>
</dbReference>
<evidence type="ECO:0000256" key="4">
    <source>
        <dbReference type="SAM" id="Phobius"/>
    </source>
</evidence>
<dbReference type="EMBL" id="LBQE01000008">
    <property type="protein sequence ID" value="KKP72416.1"/>
    <property type="molecule type" value="Genomic_DNA"/>
</dbReference>
<dbReference type="SUPFAM" id="SSF53850">
    <property type="entry name" value="Periplasmic binding protein-like II"/>
    <property type="match status" value="1"/>
</dbReference>
<comment type="similarity">
    <text evidence="1">Belongs to the bacterial solute-binding protein 1 family.</text>
</comment>
<proteinExistence type="inferred from homology"/>
<organism evidence="5 6">
    <name type="scientific">Candidatus Nomurabacteria bacterium GW2011_GWB1_35_20</name>
    <dbReference type="NCBI Taxonomy" id="1618740"/>
    <lineage>
        <taxon>Bacteria</taxon>
        <taxon>Candidatus Nomuraibacteriota</taxon>
    </lineage>
</organism>
<dbReference type="Pfam" id="PF01547">
    <property type="entry name" value="SBP_bac_1"/>
    <property type="match status" value="1"/>
</dbReference>
<dbReference type="GO" id="GO:0015768">
    <property type="term" value="P:maltose transport"/>
    <property type="evidence" value="ECO:0007669"/>
    <property type="project" value="TreeGrafter"/>
</dbReference>
<dbReference type="PANTHER" id="PTHR30061:SF50">
    <property type="entry name" value="MALTOSE_MALTODEXTRIN-BINDING PERIPLASMIC PROTEIN"/>
    <property type="match status" value="1"/>
</dbReference>
<evidence type="ECO:0000256" key="2">
    <source>
        <dbReference type="ARBA" id="ARBA00022448"/>
    </source>
</evidence>
<evidence type="ECO:0000256" key="1">
    <source>
        <dbReference type="ARBA" id="ARBA00008520"/>
    </source>
</evidence>
<dbReference type="GO" id="GO:0042956">
    <property type="term" value="P:maltodextrin transmembrane transport"/>
    <property type="evidence" value="ECO:0007669"/>
    <property type="project" value="TreeGrafter"/>
</dbReference>
<dbReference type="AlphaFoldDB" id="A0A0G0C8E7"/>
<keyword evidence="3" id="KW-0732">Signal</keyword>
<gene>
    <name evidence="5" type="ORF">UR70_C0008G0008</name>
</gene>
<dbReference type="PANTHER" id="PTHR30061">
    <property type="entry name" value="MALTOSE-BINDING PERIPLASMIC PROTEIN"/>
    <property type="match status" value="1"/>
</dbReference>
<name>A0A0G0C8E7_9BACT</name>
<keyword evidence="4" id="KW-0472">Membrane</keyword>
<dbReference type="Gene3D" id="3.40.190.10">
    <property type="entry name" value="Periplasmic binding protein-like II"/>
    <property type="match status" value="1"/>
</dbReference>
<evidence type="ECO:0000313" key="6">
    <source>
        <dbReference type="Proteomes" id="UP000034923"/>
    </source>
</evidence>
<protein>
    <submittedName>
        <fullName evidence="5">ABC transporter, extracellular substrate binding protein</fullName>
    </submittedName>
</protein>
<sequence length="431" mass="47387">MKGNFQIIILVLFIVAAVLGVLIFSGAIPLGNQTSNNNAQGIVTLWGTVKSQILFPILEDFNRANPTFVVKYVEKSPDTFDNDLLEALAGGVGPDMFFISDDLAYKYSNKIYTIPYQSFPVNTFKNTFIGAGEVFLTFKGVLAFPLAVDPMMMYYNRSILDANGIAYPPAYWDEFANLTSLLTQKDSRGAITKSTVAMGHFSNVLHAKDILATLFMQAGNSIVSEKNGSFISVLDKSDKKYDLGSILKFYTDFADPLKDVYSWNKSFSNSRDVFSAENLAFYFGYASELQSLVNKNPNQNFLVTAIPQIRNSNFKMTSARVTGIAISSFSKNFNTAFIAAGLMANSDFASKFAASLGVSPARRDLLKSMPTDAYLPTFYASAFFARSWLDPSPKSTDNIFQGMVEKVLSNSMSTTQAINDASTKIGLLLVK</sequence>
<comment type="caution">
    <text evidence="5">The sequence shown here is derived from an EMBL/GenBank/DDBJ whole genome shotgun (WGS) entry which is preliminary data.</text>
</comment>
<reference evidence="5 6" key="1">
    <citation type="journal article" date="2015" name="Nature">
        <title>rRNA introns, odd ribosomes, and small enigmatic genomes across a large radiation of phyla.</title>
        <authorList>
            <person name="Brown C.T."/>
            <person name="Hug L.A."/>
            <person name="Thomas B.C."/>
            <person name="Sharon I."/>
            <person name="Castelle C.J."/>
            <person name="Singh A."/>
            <person name="Wilkins M.J."/>
            <person name="Williams K.H."/>
            <person name="Banfield J.F."/>
        </authorList>
    </citation>
    <scope>NUCLEOTIDE SEQUENCE [LARGE SCALE GENOMIC DNA]</scope>
</reference>
<evidence type="ECO:0000313" key="5">
    <source>
        <dbReference type="EMBL" id="KKP72416.1"/>
    </source>
</evidence>
<keyword evidence="2" id="KW-0813">Transport</keyword>
<evidence type="ECO:0000256" key="3">
    <source>
        <dbReference type="ARBA" id="ARBA00022729"/>
    </source>
</evidence>
<dbReference type="InterPro" id="IPR006059">
    <property type="entry name" value="SBP"/>
</dbReference>
<keyword evidence="4" id="KW-0812">Transmembrane</keyword>
<keyword evidence="4" id="KW-1133">Transmembrane helix</keyword>